<dbReference type="AlphaFoldDB" id="A0A8R1TSU4"/>
<keyword evidence="2" id="KW-1185">Reference proteome</keyword>
<sequence>MAYLLLTTRLCLFESDMRHAKLLTQHSDLTFIAVRLILHRSDHQVN</sequence>
<reference evidence="2" key="1">
    <citation type="submission" date="2013-10" db="EMBL/GenBank/DDBJ databases">
        <title>Genome sequencing of Onchocerca volvulus.</title>
        <authorList>
            <person name="Cotton J."/>
            <person name="Tsai J."/>
            <person name="Stanley E."/>
            <person name="Tracey A."/>
            <person name="Holroyd N."/>
            <person name="Lustigman S."/>
            <person name="Berriman M."/>
        </authorList>
    </citation>
    <scope>NUCLEOTIDE SEQUENCE</scope>
</reference>
<dbReference type="Proteomes" id="UP000024404">
    <property type="component" value="Unassembled WGS sequence"/>
</dbReference>
<reference evidence="1" key="2">
    <citation type="submission" date="2022-06" db="UniProtKB">
        <authorList>
            <consortium name="EnsemblMetazoa"/>
        </authorList>
    </citation>
    <scope>IDENTIFICATION</scope>
</reference>
<protein>
    <submittedName>
        <fullName evidence="1">Uncharacterized protein</fullName>
    </submittedName>
</protein>
<dbReference type="EMBL" id="CMVM020000128">
    <property type="status" value="NOT_ANNOTATED_CDS"/>
    <property type="molecule type" value="Genomic_DNA"/>
</dbReference>
<evidence type="ECO:0000313" key="2">
    <source>
        <dbReference type="Proteomes" id="UP000024404"/>
    </source>
</evidence>
<dbReference type="EnsemblMetazoa" id="OVOC4158.1">
    <property type="protein sequence ID" value="OVOC4158.1"/>
    <property type="gene ID" value="WBGene00240967"/>
</dbReference>
<organism evidence="1 2">
    <name type="scientific">Onchocerca volvulus</name>
    <dbReference type="NCBI Taxonomy" id="6282"/>
    <lineage>
        <taxon>Eukaryota</taxon>
        <taxon>Metazoa</taxon>
        <taxon>Ecdysozoa</taxon>
        <taxon>Nematoda</taxon>
        <taxon>Chromadorea</taxon>
        <taxon>Rhabditida</taxon>
        <taxon>Spirurina</taxon>
        <taxon>Spiruromorpha</taxon>
        <taxon>Filarioidea</taxon>
        <taxon>Onchocercidae</taxon>
        <taxon>Onchocerca</taxon>
    </lineage>
</organism>
<evidence type="ECO:0000313" key="1">
    <source>
        <dbReference type="EnsemblMetazoa" id="OVOC4158.1"/>
    </source>
</evidence>
<accession>A0A8R1TSU4</accession>
<name>A0A8R1TSU4_ONCVO</name>
<proteinExistence type="predicted"/>